<accession>A0A315Z503</accession>
<dbReference type="Gene3D" id="3.40.720.10">
    <property type="entry name" value="Alkaline Phosphatase, subunit A"/>
    <property type="match status" value="1"/>
</dbReference>
<dbReference type="PANTHER" id="PTHR42693:SF53">
    <property type="entry name" value="ENDO-4-O-SULFATASE"/>
    <property type="match status" value="1"/>
</dbReference>
<name>A0A315Z503_SEDFL</name>
<gene>
    <name evidence="7" type="ORF">BC781_10830</name>
</gene>
<feature type="chain" id="PRO_5016367358" evidence="5">
    <location>
        <begin position="22"/>
        <end position="469"/>
    </location>
</feature>
<dbReference type="PANTHER" id="PTHR42693">
    <property type="entry name" value="ARYLSULFATASE FAMILY MEMBER"/>
    <property type="match status" value="1"/>
</dbReference>
<feature type="domain" description="Sulfatase N-terminal" evidence="6">
    <location>
        <begin position="27"/>
        <end position="319"/>
    </location>
</feature>
<dbReference type="InterPro" id="IPR000917">
    <property type="entry name" value="Sulfatase_N"/>
</dbReference>
<comment type="caution">
    <text evidence="7">The sequence shown here is derived from an EMBL/GenBank/DDBJ whole genome shotgun (WGS) entry which is preliminary data.</text>
</comment>
<proteinExistence type="inferred from homology"/>
<feature type="signal peptide" evidence="5">
    <location>
        <begin position="1"/>
        <end position="21"/>
    </location>
</feature>
<protein>
    <submittedName>
        <fullName evidence="7">N-sulfoglucosamine sulfohydrolase</fullName>
    </submittedName>
</protein>
<dbReference type="EMBL" id="QGDO01000008">
    <property type="protein sequence ID" value="PWJ37895.1"/>
    <property type="molecule type" value="Genomic_DNA"/>
</dbReference>
<dbReference type="OrthoDB" id="975025at2"/>
<keyword evidence="8" id="KW-1185">Reference proteome</keyword>
<dbReference type="Pfam" id="PF00884">
    <property type="entry name" value="Sulfatase"/>
    <property type="match status" value="1"/>
</dbReference>
<keyword evidence="4" id="KW-0106">Calcium</keyword>
<keyword evidence="5" id="KW-0732">Signal</keyword>
<evidence type="ECO:0000313" key="7">
    <source>
        <dbReference type="EMBL" id="PWJ37895.1"/>
    </source>
</evidence>
<evidence type="ECO:0000313" key="8">
    <source>
        <dbReference type="Proteomes" id="UP000245535"/>
    </source>
</evidence>
<evidence type="ECO:0000256" key="5">
    <source>
        <dbReference type="SAM" id="SignalP"/>
    </source>
</evidence>
<dbReference type="Proteomes" id="UP000245535">
    <property type="component" value="Unassembled WGS sequence"/>
</dbReference>
<evidence type="ECO:0000256" key="4">
    <source>
        <dbReference type="ARBA" id="ARBA00022837"/>
    </source>
</evidence>
<keyword evidence="2" id="KW-0479">Metal-binding</keyword>
<evidence type="ECO:0000256" key="1">
    <source>
        <dbReference type="ARBA" id="ARBA00008779"/>
    </source>
</evidence>
<comment type="similarity">
    <text evidence="1">Belongs to the sulfatase family.</text>
</comment>
<dbReference type="InterPro" id="IPR050738">
    <property type="entry name" value="Sulfatase"/>
</dbReference>
<organism evidence="7 8">
    <name type="scientific">Sediminitomix flava</name>
    <dbReference type="NCBI Taxonomy" id="379075"/>
    <lineage>
        <taxon>Bacteria</taxon>
        <taxon>Pseudomonadati</taxon>
        <taxon>Bacteroidota</taxon>
        <taxon>Cytophagia</taxon>
        <taxon>Cytophagales</taxon>
        <taxon>Flammeovirgaceae</taxon>
        <taxon>Sediminitomix</taxon>
    </lineage>
</organism>
<dbReference type="InterPro" id="IPR024607">
    <property type="entry name" value="Sulfatase_CS"/>
</dbReference>
<dbReference type="GO" id="GO:0004065">
    <property type="term" value="F:arylsulfatase activity"/>
    <property type="evidence" value="ECO:0007669"/>
    <property type="project" value="TreeGrafter"/>
</dbReference>
<dbReference type="InterPro" id="IPR017850">
    <property type="entry name" value="Alkaline_phosphatase_core_sf"/>
</dbReference>
<keyword evidence="3 7" id="KW-0378">Hydrolase</keyword>
<reference evidence="7 8" key="1">
    <citation type="submission" date="2018-03" db="EMBL/GenBank/DDBJ databases">
        <title>Genomic Encyclopedia of Archaeal and Bacterial Type Strains, Phase II (KMG-II): from individual species to whole genera.</title>
        <authorList>
            <person name="Goeker M."/>
        </authorList>
    </citation>
    <scope>NUCLEOTIDE SEQUENCE [LARGE SCALE GENOMIC DNA]</scope>
    <source>
        <strain evidence="7 8">DSM 28229</strain>
    </source>
</reference>
<dbReference type="SUPFAM" id="SSF53649">
    <property type="entry name" value="Alkaline phosphatase-like"/>
    <property type="match status" value="1"/>
</dbReference>
<evidence type="ECO:0000259" key="6">
    <source>
        <dbReference type="Pfam" id="PF00884"/>
    </source>
</evidence>
<sequence>MQNKNYVLLLCFLCMPSVLRAQVQKAPNIVMIIADDHGKEAIGAYGNPVIKTPAIDQLANEGIRFNNAFCTSASCSASRSVILTGKFGHSTGHYGHAHAYHHFSTFDGEKSLPIYLKEAGYQTARIGKYHLAPEAVYKFETVLGGNCRNPVSMAETCEAFIEKTEKPFFLYFCTCDPHRGGGVIESHPYKPDVFGNKKEGYKGVETLSYTTEEVIVPPFLPDTEATRQELAQYYESVSRVDQGVARLISILKKNGKYENTIILYLSDNGVAFPGAKTMLYEAGMELPLIVKMPNQHDKGTQRDQLVSWVDLSPTLYELATGNALEDVQGLSFKKVLEDKNAKGAAQIYAAHNFHEVTMYYPMRVIRNQDYKLIYNIAYPLTYPFASDLWASATWQYVAQNEMENYGQRSIESFLHHPQFELYDLKNDPNETVNLINSPHHQEMLKSMVSQLRNFQERTNDPWLSKWKYE</sequence>
<dbReference type="PROSITE" id="PS00149">
    <property type="entry name" value="SULFATASE_2"/>
    <property type="match status" value="1"/>
</dbReference>
<dbReference type="CDD" id="cd16027">
    <property type="entry name" value="SGSH"/>
    <property type="match status" value="1"/>
</dbReference>
<evidence type="ECO:0000256" key="2">
    <source>
        <dbReference type="ARBA" id="ARBA00022723"/>
    </source>
</evidence>
<dbReference type="RefSeq" id="WP_109622020.1">
    <property type="nucleotide sequence ID" value="NZ_QGDO01000008.1"/>
</dbReference>
<dbReference type="AlphaFoldDB" id="A0A315Z503"/>
<evidence type="ECO:0000256" key="3">
    <source>
        <dbReference type="ARBA" id="ARBA00022801"/>
    </source>
</evidence>
<dbReference type="GO" id="GO:0046872">
    <property type="term" value="F:metal ion binding"/>
    <property type="evidence" value="ECO:0007669"/>
    <property type="project" value="UniProtKB-KW"/>
</dbReference>